<protein>
    <submittedName>
        <fullName evidence="1">DUF883 family protein</fullName>
    </submittedName>
</protein>
<dbReference type="PANTHER" id="PTHR35893">
    <property type="entry name" value="INNER MEMBRANE PROTEIN-RELATED"/>
    <property type="match status" value="1"/>
</dbReference>
<comment type="caution">
    <text evidence="1">The sequence shown here is derived from an EMBL/GenBank/DDBJ whole genome shotgun (WGS) entry which is preliminary data.</text>
</comment>
<dbReference type="AlphaFoldDB" id="A0A6L5YXI0"/>
<dbReference type="InterPro" id="IPR010279">
    <property type="entry name" value="YqjD/ElaB"/>
</dbReference>
<evidence type="ECO:0000313" key="1">
    <source>
        <dbReference type="EMBL" id="MSU89043.1"/>
    </source>
</evidence>
<dbReference type="RefSeq" id="WP_154445501.1">
    <property type="nucleotide sequence ID" value="NZ_WIND01000002.1"/>
</dbReference>
<gene>
    <name evidence="1" type="ORF">GE300_05305</name>
</gene>
<proteinExistence type="predicted"/>
<name>A0A6L5YXI0_9RHOB</name>
<evidence type="ECO:0000313" key="2">
    <source>
        <dbReference type="Proteomes" id="UP000474957"/>
    </source>
</evidence>
<accession>A0A6L5YXI0</accession>
<reference evidence="1 2" key="1">
    <citation type="submission" date="2019-10" db="EMBL/GenBank/DDBJ databases">
        <title>Cognatihalovulum marinum gen. nov. sp. nov., a new member of the family Rhodobacteraceae isolated from deep seawater of the Northwest Indian Ocean.</title>
        <authorList>
            <person name="Ruan C."/>
            <person name="Wang J."/>
            <person name="Zheng X."/>
            <person name="Song L."/>
            <person name="Zhu Y."/>
            <person name="Huang Y."/>
            <person name="Lu Z."/>
            <person name="Du W."/>
            <person name="Huang L."/>
            <person name="Dai X."/>
        </authorList>
    </citation>
    <scope>NUCLEOTIDE SEQUENCE [LARGE SCALE GENOMIC DNA]</scope>
    <source>
        <strain evidence="1 2">2CG4</strain>
    </source>
</reference>
<dbReference type="Proteomes" id="UP000474957">
    <property type="component" value="Unassembled WGS sequence"/>
</dbReference>
<dbReference type="GO" id="GO:0043022">
    <property type="term" value="F:ribosome binding"/>
    <property type="evidence" value="ECO:0007669"/>
    <property type="project" value="InterPro"/>
</dbReference>
<dbReference type="PANTHER" id="PTHR35893:SF3">
    <property type="entry name" value="INNER MEMBRANE PROTEIN"/>
    <property type="match status" value="1"/>
</dbReference>
<organism evidence="1 2">
    <name type="scientific">Halovulum marinum</name>
    <dbReference type="NCBI Taxonomy" id="2662447"/>
    <lineage>
        <taxon>Bacteria</taxon>
        <taxon>Pseudomonadati</taxon>
        <taxon>Pseudomonadota</taxon>
        <taxon>Alphaproteobacteria</taxon>
        <taxon>Rhodobacterales</taxon>
        <taxon>Paracoccaceae</taxon>
        <taxon>Halovulum</taxon>
    </lineage>
</organism>
<sequence length="109" mass="11592">MARAADTPSKTEPTIEDLQEQIATLRDDMAALTRTLGEYGKARAEDLSTHARDQALRAAAMGEAGLAEAQRQATDAYSQVEVKVRENPATAVGMAAAFGFLVGLVTGRR</sequence>
<dbReference type="EMBL" id="WIND01000002">
    <property type="protein sequence ID" value="MSU89043.1"/>
    <property type="molecule type" value="Genomic_DNA"/>
</dbReference>
<keyword evidence="2" id="KW-1185">Reference proteome</keyword>